<feature type="compositionally biased region" description="Basic and acidic residues" evidence="1">
    <location>
        <begin position="55"/>
        <end position="66"/>
    </location>
</feature>
<feature type="non-terminal residue" evidence="2">
    <location>
        <position position="1"/>
    </location>
</feature>
<feature type="compositionally biased region" description="Low complexity" evidence="1">
    <location>
        <begin position="78"/>
        <end position="91"/>
    </location>
</feature>
<protein>
    <submittedName>
        <fullName evidence="2">Uncharacterized protein</fullName>
    </submittedName>
</protein>
<accession>A0A6J4QCM7</accession>
<name>A0A6J4QCM7_9ACTN</name>
<proteinExistence type="predicted"/>
<evidence type="ECO:0000256" key="1">
    <source>
        <dbReference type="SAM" id="MobiDB-lite"/>
    </source>
</evidence>
<feature type="non-terminal residue" evidence="2">
    <location>
        <position position="158"/>
    </location>
</feature>
<feature type="region of interest" description="Disordered" evidence="1">
    <location>
        <begin position="18"/>
        <end position="158"/>
    </location>
</feature>
<reference evidence="2" key="1">
    <citation type="submission" date="2020-02" db="EMBL/GenBank/DDBJ databases">
        <authorList>
            <person name="Meier V. D."/>
        </authorList>
    </citation>
    <scope>NUCLEOTIDE SEQUENCE</scope>
    <source>
        <strain evidence="2">AVDCRST_MAG35</strain>
    </source>
</reference>
<organism evidence="2">
    <name type="scientific">uncultured Quadrisphaera sp</name>
    <dbReference type="NCBI Taxonomy" id="904978"/>
    <lineage>
        <taxon>Bacteria</taxon>
        <taxon>Bacillati</taxon>
        <taxon>Actinomycetota</taxon>
        <taxon>Actinomycetes</taxon>
        <taxon>Kineosporiales</taxon>
        <taxon>Kineosporiaceae</taxon>
        <taxon>Quadrisphaera</taxon>
        <taxon>environmental samples</taxon>
    </lineage>
</organism>
<dbReference type="EMBL" id="CADCUY010000599">
    <property type="protein sequence ID" value="CAA9439276.1"/>
    <property type="molecule type" value="Genomic_DNA"/>
</dbReference>
<gene>
    <name evidence="2" type="ORF">AVDCRST_MAG35-3151</name>
</gene>
<sequence length="158" mass="16323">DRGGIPVSGVRCRRRRWVLPGAVPRPAGAGPPAAPALGPVPRAERRLLPPAAPVHGDDDGARRSVGDGRCLPRRRAPRAGAGPDRPGAPQPGHERGGPPLPRPTSASARALRDHRGRLGRRDLPRRGVRSSDAVLGGVHRPRAGTGAPGGPRPLGTAL</sequence>
<feature type="compositionally biased region" description="Low complexity" evidence="1">
    <location>
        <begin position="19"/>
        <end position="41"/>
    </location>
</feature>
<evidence type="ECO:0000313" key="2">
    <source>
        <dbReference type="EMBL" id="CAA9439276.1"/>
    </source>
</evidence>
<dbReference type="AlphaFoldDB" id="A0A6J4QCM7"/>